<dbReference type="EMBL" id="AACSIE010000006">
    <property type="protein sequence ID" value="EAL9204927.1"/>
    <property type="molecule type" value="Genomic_DNA"/>
</dbReference>
<dbReference type="Proteomes" id="UP000409545">
    <property type="component" value="Unassembled WGS sequence"/>
</dbReference>
<evidence type="ECO:0000256" key="4">
    <source>
        <dbReference type="ARBA" id="ARBA00038303"/>
    </source>
</evidence>
<keyword evidence="5" id="KW-0698">rRNA processing</keyword>
<comment type="caution">
    <text evidence="7">The sequence shown here is derived from an EMBL/GenBank/DDBJ whole genome shotgun (WGS) entry which is preliminary data.</text>
</comment>
<dbReference type="Proteomes" id="UP000411403">
    <property type="component" value="Unassembled WGS sequence"/>
</dbReference>
<comment type="subunit">
    <text evidence="5">Homodimer.</text>
</comment>
<accession>A0A5T1KAT7</accession>
<organism evidence="7 10">
    <name type="scientific">Campylobacter coli</name>
    <dbReference type="NCBI Taxonomy" id="195"/>
    <lineage>
        <taxon>Bacteria</taxon>
        <taxon>Pseudomonadati</taxon>
        <taxon>Campylobacterota</taxon>
        <taxon>Epsilonproteobacteria</taxon>
        <taxon>Campylobacterales</taxon>
        <taxon>Campylobacteraceae</taxon>
        <taxon>Campylobacter</taxon>
    </lineage>
</organism>
<evidence type="ECO:0000256" key="3">
    <source>
        <dbReference type="ARBA" id="ARBA00022691"/>
    </source>
</evidence>
<reference evidence="7 10" key="1">
    <citation type="submission" date="2018-05" db="EMBL/GenBank/DDBJ databases">
        <authorList>
            <consortium name="NARMS: The National Antimicrobial Resistance Monitoring System"/>
        </authorList>
    </citation>
    <scope>NUCLEOTIDE SEQUENCE [LARGE SCALE GENOMIC DNA]</scope>
    <source>
        <strain evidence="8 11">CVM N17C171</strain>
        <strain evidence="6 9">FSIS11807978</strain>
        <strain evidence="7 10">FSIS1711007</strain>
    </source>
</reference>
<dbReference type="InterPro" id="IPR003742">
    <property type="entry name" value="RlmH-like"/>
</dbReference>
<feature type="binding site" evidence="5">
    <location>
        <position position="75"/>
    </location>
    <ligand>
        <name>S-adenosyl-L-methionine</name>
        <dbReference type="ChEBI" id="CHEBI:59789"/>
    </ligand>
</feature>
<evidence type="ECO:0000313" key="8">
    <source>
        <dbReference type="EMBL" id="EAL9204927.1"/>
    </source>
</evidence>
<evidence type="ECO:0000313" key="6">
    <source>
        <dbReference type="EMBL" id="EAK4358374.1"/>
    </source>
</evidence>
<keyword evidence="3 5" id="KW-0949">S-adenosyl-L-methionine</keyword>
<keyword evidence="5" id="KW-0963">Cytoplasm</keyword>
<dbReference type="InterPro" id="IPR029026">
    <property type="entry name" value="tRNA_m1G_MTases_N"/>
</dbReference>
<evidence type="ECO:0000313" key="7">
    <source>
        <dbReference type="EMBL" id="EAK5103460.1"/>
    </source>
</evidence>
<dbReference type="EC" id="2.1.1.177" evidence="5"/>
<evidence type="ECO:0000256" key="2">
    <source>
        <dbReference type="ARBA" id="ARBA00022679"/>
    </source>
</evidence>
<dbReference type="GO" id="GO:0070038">
    <property type="term" value="F:rRNA (pseudouridine-N3-)-methyltransferase activity"/>
    <property type="evidence" value="ECO:0007669"/>
    <property type="project" value="UniProtKB-UniRule"/>
</dbReference>
<dbReference type="Proteomes" id="UP000365807">
    <property type="component" value="Unassembled WGS sequence"/>
</dbReference>
<sequence length="153" mass="17680">MENNLQVNIFHIQKNDEFKIWGEKYAKLISKFADLKEHNLFNKKIAAAQNLNAQAAKLSYEEAFAPYTKGFCIVLDERGKELTSVEFAKLIADKNNLNFFIGGAYGLRDEFSQSLDFRLSLSKLTLAHQFVKILLLEQIYRAFCINSNHPYHK</sequence>
<gene>
    <name evidence="5" type="primary">rlmH</name>
    <name evidence="7" type="ORF">B9Q54_04170</name>
    <name evidence="6" type="ORF">C6T04_05520</name>
    <name evidence="8" type="ORF">DYU70_07160</name>
</gene>
<dbReference type="SUPFAM" id="SSF75217">
    <property type="entry name" value="alpha/beta knot"/>
    <property type="match status" value="1"/>
</dbReference>
<dbReference type="AlphaFoldDB" id="A0A5T1KAT7"/>
<evidence type="ECO:0000313" key="9">
    <source>
        <dbReference type="Proteomes" id="UP000365807"/>
    </source>
</evidence>
<feature type="binding site" evidence="5">
    <location>
        <position position="102"/>
    </location>
    <ligand>
        <name>S-adenosyl-L-methionine</name>
        <dbReference type="ChEBI" id="CHEBI:59789"/>
    </ligand>
</feature>
<evidence type="ECO:0000313" key="10">
    <source>
        <dbReference type="Proteomes" id="UP000409545"/>
    </source>
</evidence>
<name>A0A5T1KAT7_CAMCO</name>
<comment type="similarity">
    <text evidence="4 5">Belongs to the RNA methyltransferase RlmH family.</text>
</comment>
<dbReference type="EMBL" id="AACGFG010000006">
    <property type="protein sequence ID" value="EAK4358374.1"/>
    <property type="molecule type" value="Genomic_DNA"/>
</dbReference>
<dbReference type="GO" id="GO:0005737">
    <property type="term" value="C:cytoplasm"/>
    <property type="evidence" value="ECO:0007669"/>
    <property type="project" value="UniProtKB-SubCell"/>
</dbReference>
<keyword evidence="1 5" id="KW-0489">Methyltransferase</keyword>
<dbReference type="HAMAP" id="MF_00658">
    <property type="entry name" value="23SrRNA_methyltr_H"/>
    <property type="match status" value="1"/>
</dbReference>
<dbReference type="OrthoDB" id="9806643at2"/>
<dbReference type="Pfam" id="PF02590">
    <property type="entry name" value="SPOUT_MTase"/>
    <property type="match status" value="1"/>
</dbReference>
<evidence type="ECO:0000256" key="5">
    <source>
        <dbReference type="HAMAP-Rule" id="MF_00658"/>
    </source>
</evidence>
<comment type="function">
    <text evidence="5">Specifically methylates the pseudouridine at position 1915 (m3Psi1915) in 23S rRNA.</text>
</comment>
<evidence type="ECO:0000313" key="11">
    <source>
        <dbReference type="Proteomes" id="UP000411403"/>
    </source>
</evidence>
<comment type="subcellular location">
    <subcellularLocation>
        <location evidence="5">Cytoplasm</location>
    </subcellularLocation>
</comment>
<dbReference type="CDD" id="cd18081">
    <property type="entry name" value="RlmH-like"/>
    <property type="match status" value="1"/>
</dbReference>
<feature type="binding site" evidence="5">
    <location>
        <begin position="121"/>
        <end position="126"/>
    </location>
    <ligand>
        <name>S-adenosyl-L-methionine</name>
        <dbReference type="ChEBI" id="CHEBI:59789"/>
    </ligand>
</feature>
<protein>
    <recommendedName>
        <fullName evidence="5">Ribosomal RNA large subunit methyltransferase H</fullName>
        <ecNumber evidence="5">2.1.1.177</ecNumber>
    </recommendedName>
    <alternativeName>
        <fullName evidence="5">23S rRNA (pseudouridine1915-N3)-methyltransferase</fullName>
    </alternativeName>
    <alternativeName>
        <fullName evidence="5">23S rRNA m3Psi1915 methyltransferase</fullName>
    </alternativeName>
    <alternativeName>
        <fullName evidence="5">rRNA (pseudouridine-N3-)-methyltransferase RlmH</fullName>
    </alternativeName>
</protein>
<dbReference type="EMBL" id="AACGUZ010000005">
    <property type="protein sequence ID" value="EAK5103460.1"/>
    <property type="molecule type" value="Genomic_DNA"/>
</dbReference>
<dbReference type="PANTHER" id="PTHR33603:SF1">
    <property type="entry name" value="RIBOSOMAL RNA LARGE SUBUNIT METHYLTRANSFERASE H"/>
    <property type="match status" value="1"/>
</dbReference>
<keyword evidence="2 5" id="KW-0808">Transferase</keyword>
<dbReference type="InterPro" id="IPR029028">
    <property type="entry name" value="Alpha/beta_knot_MTases"/>
</dbReference>
<dbReference type="PIRSF" id="PIRSF004505">
    <property type="entry name" value="MT_bac"/>
    <property type="match status" value="1"/>
</dbReference>
<dbReference type="PANTHER" id="PTHR33603">
    <property type="entry name" value="METHYLTRANSFERASE"/>
    <property type="match status" value="1"/>
</dbReference>
<comment type="catalytic activity">
    <reaction evidence="5">
        <text>pseudouridine(1915) in 23S rRNA + S-adenosyl-L-methionine = N(3)-methylpseudouridine(1915) in 23S rRNA + S-adenosyl-L-homocysteine + H(+)</text>
        <dbReference type="Rhea" id="RHEA:42752"/>
        <dbReference type="Rhea" id="RHEA-COMP:10221"/>
        <dbReference type="Rhea" id="RHEA-COMP:10222"/>
        <dbReference type="ChEBI" id="CHEBI:15378"/>
        <dbReference type="ChEBI" id="CHEBI:57856"/>
        <dbReference type="ChEBI" id="CHEBI:59789"/>
        <dbReference type="ChEBI" id="CHEBI:65314"/>
        <dbReference type="ChEBI" id="CHEBI:74486"/>
        <dbReference type="EC" id="2.1.1.177"/>
    </reaction>
</comment>
<evidence type="ECO:0000256" key="1">
    <source>
        <dbReference type="ARBA" id="ARBA00022603"/>
    </source>
</evidence>
<dbReference type="Gene3D" id="3.40.1280.10">
    <property type="match status" value="1"/>
</dbReference>
<proteinExistence type="inferred from homology"/>